<dbReference type="InterPro" id="IPR011659">
    <property type="entry name" value="WD40"/>
</dbReference>
<dbReference type="Proteomes" id="UP000198822">
    <property type="component" value="Chromosome I"/>
</dbReference>
<dbReference type="SUPFAM" id="SSF53474">
    <property type="entry name" value="alpha/beta-Hydrolases"/>
    <property type="match status" value="1"/>
</dbReference>
<dbReference type="Gene3D" id="2.120.10.30">
    <property type="entry name" value="TolB, C-terminal domain"/>
    <property type="match status" value="1"/>
</dbReference>
<organism evidence="5 6">
    <name type="scientific">Agrococcus jejuensis</name>
    <dbReference type="NCBI Taxonomy" id="399736"/>
    <lineage>
        <taxon>Bacteria</taxon>
        <taxon>Bacillati</taxon>
        <taxon>Actinomycetota</taxon>
        <taxon>Actinomycetes</taxon>
        <taxon>Micrococcales</taxon>
        <taxon>Microbacteriaceae</taxon>
        <taxon>Agrococcus</taxon>
    </lineage>
</organism>
<evidence type="ECO:0000313" key="5">
    <source>
        <dbReference type="EMBL" id="SDI01863.1"/>
    </source>
</evidence>
<evidence type="ECO:0000256" key="2">
    <source>
        <dbReference type="ARBA" id="ARBA00022825"/>
    </source>
</evidence>
<keyword evidence="2" id="KW-0720">Serine protease</keyword>
<dbReference type="Gene3D" id="3.40.50.1820">
    <property type="entry name" value="alpha/beta hydrolase"/>
    <property type="match status" value="1"/>
</dbReference>
<accession>A0A1G8H5H2</accession>
<dbReference type="RefSeq" id="WP_092506619.1">
    <property type="nucleotide sequence ID" value="NZ_LT629695.1"/>
</dbReference>
<dbReference type="GO" id="GO:0004252">
    <property type="term" value="F:serine-type endopeptidase activity"/>
    <property type="evidence" value="ECO:0007669"/>
    <property type="project" value="TreeGrafter"/>
</dbReference>
<name>A0A1G8H5H2_9MICO</name>
<dbReference type="SUPFAM" id="SSF82171">
    <property type="entry name" value="DPP6 N-terminal domain-like"/>
    <property type="match status" value="1"/>
</dbReference>
<dbReference type="AlphaFoldDB" id="A0A1G8H5H2"/>
<reference evidence="6" key="1">
    <citation type="submission" date="2016-10" db="EMBL/GenBank/DDBJ databases">
        <authorList>
            <person name="Varghese N."/>
            <person name="Submissions S."/>
        </authorList>
    </citation>
    <scope>NUCLEOTIDE SEQUENCE [LARGE SCALE GENOMIC DNA]</scope>
    <source>
        <strain evidence="6">DSM 22002</strain>
    </source>
</reference>
<keyword evidence="1" id="KW-0378">Hydrolase</keyword>
<protein>
    <submittedName>
        <fullName evidence="5">Dipeptidyl aminopeptidase/acylaminoacyl peptidase</fullName>
    </submittedName>
</protein>
<dbReference type="PANTHER" id="PTHR42776:SF27">
    <property type="entry name" value="DIPEPTIDYL PEPTIDASE FAMILY MEMBER 6"/>
    <property type="match status" value="1"/>
</dbReference>
<evidence type="ECO:0000256" key="3">
    <source>
        <dbReference type="SAM" id="MobiDB-lite"/>
    </source>
</evidence>
<dbReference type="Pfam" id="PF07676">
    <property type="entry name" value="PD40"/>
    <property type="match status" value="1"/>
</dbReference>
<dbReference type="PANTHER" id="PTHR42776">
    <property type="entry name" value="SERINE PEPTIDASE S9 FAMILY MEMBER"/>
    <property type="match status" value="1"/>
</dbReference>
<dbReference type="InterPro" id="IPR029058">
    <property type="entry name" value="AB_hydrolase_fold"/>
</dbReference>
<dbReference type="GO" id="GO:0004177">
    <property type="term" value="F:aminopeptidase activity"/>
    <property type="evidence" value="ECO:0007669"/>
    <property type="project" value="UniProtKB-KW"/>
</dbReference>
<sequence length="657" mass="69895">MRSEHIEHLVELSRPAVHPSGWAVVAASRPDVAANRRVGQLWRVSLADGSRTRITQGVADGAPQLTPDGTRILFTRADAKGRPQVWVMPADGGEPVQTTDAPGGVTSFRISPDGTRLALTVREVEPGRAGTVEGLTAEAQSPRRIVDLHAQRNGVGYRIDARSRVAVAPILDVGAEPDYERAPAPGDAGADAPAKPGSRIPEATTLTSGDVEHVGAVWSADGSEVLAMRVDLGPVTDLRGAIVAIPVDGGDEREVLGTDANLSLGEIAADAHGVWAIAQDVTDSGIDFVARSASLYRVVGGAAERRTDEETVDLAEGHLTIVEDGVLVQDRTRGRVQVLHVGIDGVTRRTTDATEATGVATFGDQVVVTVQTPTSFGELGIVEADGSVRILTDFGAALQEAGITVPTEHDLVVRDGSRVHGWVWMPEGEGPHPVLLNIHGGPFAQYGVHVFDEAQVAVDAGYAVVQCNPRGSAGYGRAHGLSIRQRMGTVDLHDVLDFLDGALAAHPSLDADRVGIMGGSYGGYLTAWTIAHEDRFRAAIVERGFLDPDAFVGTSDIGSFFGDEYVGTDPELVASQSPMAVVSQVTTPTLVVHSERDLRCPLEQAQRYFAALHRQGTEAELLVFPGEDHELTRSGQPRHRIERFDAVLDWFGRHIPA</sequence>
<evidence type="ECO:0000259" key="4">
    <source>
        <dbReference type="Pfam" id="PF00326"/>
    </source>
</evidence>
<dbReference type="InterPro" id="IPR001375">
    <property type="entry name" value="Peptidase_S9_cat"/>
</dbReference>
<evidence type="ECO:0000256" key="1">
    <source>
        <dbReference type="ARBA" id="ARBA00022801"/>
    </source>
</evidence>
<dbReference type="OrthoDB" id="262125at2"/>
<feature type="region of interest" description="Disordered" evidence="3">
    <location>
        <begin position="177"/>
        <end position="206"/>
    </location>
</feature>
<evidence type="ECO:0000313" key="6">
    <source>
        <dbReference type="Proteomes" id="UP000198822"/>
    </source>
</evidence>
<dbReference type="EMBL" id="LT629695">
    <property type="protein sequence ID" value="SDI01863.1"/>
    <property type="molecule type" value="Genomic_DNA"/>
</dbReference>
<dbReference type="STRING" id="399736.SAMN04489720_3222"/>
<keyword evidence="5" id="KW-0645">Protease</keyword>
<dbReference type="Pfam" id="PF00326">
    <property type="entry name" value="Peptidase_S9"/>
    <property type="match status" value="1"/>
</dbReference>
<feature type="compositionally biased region" description="Low complexity" evidence="3">
    <location>
        <begin position="182"/>
        <end position="194"/>
    </location>
</feature>
<keyword evidence="6" id="KW-1185">Reference proteome</keyword>
<feature type="domain" description="Peptidase S9 prolyl oligopeptidase catalytic" evidence="4">
    <location>
        <begin position="450"/>
        <end position="655"/>
    </location>
</feature>
<dbReference type="GO" id="GO:0006508">
    <property type="term" value="P:proteolysis"/>
    <property type="evidence" value="ECO:0007669"/>
    <property type="project" value="InterPro"/>
</dbReference>
<keyword evidence="5" id="KW-0031">Aminopeptidase</keyword>
<proteinExistence type="predicted"/>
<gene>
    <name evidence="5" type="ORF">SAMN04489720_3222</name>
</gene>
<dbReference type="InterPro" id="IPR011042">
    <property type="entry name" value="6-blade_b-propeller_TolB-like"/>
</dbReference>